<feature type="repeat" description="ANK" evidence="3">
    <location>
        <begin position="373"/>
        <end position="405"/>
    </location>
</feature>
<reference evidence="4 5" key="1">
    <citation type="submission" date="2015-09" db="EMBL/GenBank/DDBJ databases">
        <title>Draft genome of the parasitic nematode Teladorsagia circumcincta isolate WARC Sus (inbred).</title>
        <authorList>
            <person name="Mitreva M."/>
        </authorList>
    </citation>
    <scope>NUCLEOTIDE SEQUENCE [LARGE SCALE GENOMIC DNA]</scope>
    <source>
        <strain evidence="4 5">S</strain>
    </source>
</reference>
<dbReference type="InterPro" id="IPR036770">
    <property type="entry name" value="Ankyrin_rpt-contain_sf"/>
</dbReference>
<dbReference type="FunFam" id="1.25.40.20:FF:000041">
    <property type="entry name" value="ankyrin repeat and KH domain-containing protein 1 isoform X1"/>
    <property type="match status" value="1"/>
</dbReference>
<feature type="repeat" description="ANK" evidence="3">
    <location>
        <begin position="271"/>
        <end position="303"/>
    </location>
</feature>
<gene>
    <name evidence="4" type="ORF">TELCIR_17592</name>
</gene>
<dbReference type="PROSITE" id="PS50297">
    <property type="entry name" value="ANK_REP_REGION"/>
    <property type="match status" value="9"/>
</dbReference>
<accession>A0A2G9TUG6</accession>
<protein>
    <submittedName>
        <fullName evidence="4">Ankyrin repeat protein</fullName>
    </submittedName>
</protein>
<keyword evidence="2 3" id="KW-0040">ANK repeat</keyword>
<dbReference type="PANTHER" id="PTHR23206">
    <property type="entry name" value="MASK PROTEIN"/>
    <property type="match status" value="1"/>
</dbReference>
<dbReference type="OrthoDB" id="20872at2759"/>
<dbReference type="PANTHER" id="PTHR23206:SF8">
    <property type="entry name" value="ANKYRIN REPEAT AND KH DOMAIN-CONTAINING 1"/>
    <property type="match status" value="1"/>
</dbReference>
<sequence>MLKGPDAKQNAQQWSEYMRKRFAAQSGMCENLQQRFDAIASGENLSIPRAASLPAQSISAPSTPGMTEKSTVPVGRTVSNQILRRALPSVAQSVGLNAVASQVPIPPAHATPGLVPTPDAPPATLPAAATPPTPGFAALRRAHSEGDDLDITRATASQRAAFNVDKATESNNDTPLTLACSNGHAQMVDVLVCRGANIEHRDKKGFTPLILAATGGHRDVVELLLNNGAQIEAQSERTKDTALSLACSGGRKDVVELLLSRGANKEHRNVSDYTPLSLAASGGYVEIVNMLLNAGAEINSRTGSKLGISPLMLAAMNGHKEATRVLLEQGSDINAQIETNRNTALTLACFQGRTEVVGLLLQYNANVEHRAKTGLTPLMEAANGGYVEVGELLLDACADPNTAPVPSSRDTALTIAADKGHERFVDMLVHRGAHIDARNKKGCTALWLACHGGHLETVQTLVKHGADVDMQDNRKMSPLMVAFRKGHVKDLLRNCQECMDLIVKAKNAQAEEANRAAESLLALLAEEDYSDDESDSLAVKKERTSVPVDPMVGKIQNILIVFRIED</sequence>
<evidence type="ECO:0000313" key="4">
    <source>
        <dbReference type="EMBL" id="PIO60900.1"/>
    </source>
</evidence>
<feature type="repeat" description="ANK" evidence="3">
    <location>
        <begin position="238"/>
        <end position="270"/>
    </location>
</feature>
<dbReference type="Pfam" id="PF00023">
    <property type="entry name" value="Ank"/>
    <property type="match status" value="1"/>
</dbReference>
<keyword evidence="1" id="KW-0677">Repeat</keyword>
<dbReference type="AlphaFoldDB" id="A0A2G9TUG6"/>
<feature type="repeat" description="ANK" evidence="3">
    <location>
        <begin position="171"/>
        <end position="203"/>
    </location>
</feature>
<feature type="repeat" description="ANK" evidence="3">
    <location>
        <begin position="306"/>
        <end position="338"/>
    </location>
</feature>
<dbReference type="Proteomes" id="UP000230423">
    <property type="component" value="Unassembled WGS sequence"/>
</dbReference>
<organism evidence="4 5">
    <name type="scientific">Teladorsagia circumcincta</name>
    <name type="common">Brown stomach worm</name>
    <name type="synonym">Ostertagia circumcincta</name>
    <dbReference type="NCBI Taxonomy" id="45464"/>
    <lineage>
        <taxon>Eukaryota</taxon>
        <taxon>Metazoa</taxon>
        <taxon>Ecdysozoa</taxon>
        <taxon>Nematoda</taxon>
        <taxon>Chromadorea</taxon>
        <taxon>Rhabditida</taxon>
        <taxon>Rhabditina</taxon>
        <taxon>Rhabditomorpha</taxon>
        <taxon>Strongyloidea</taxon>
        <taxon>Trichostrongylidae</taxon>
        <taxon>Teladorsagia</taxon>
    </lineage>
</organism>
<evidence type="ECO:0000256" key="2">
    <source>
        <dbReference type="ARBA" id="ARBA00023043"/>
    </source>
</evidence>
<keyword evidence="5" id="KW-1185">Reference proteome</keyword>
<dbReference type="SUPFAM" id="SSF48403">
    <property type="entry name" value="Ankyrin repeat"/>
    <property type="match status" value="1"/>
</dbReference>
<dbReference type="Gene3D" id="1.25.40.20">
    <property type="entry name" value="Ankyrin repeat-containing domain"/>
    <property type="match status" value="4"/>
</dbReference>
<dbReference type="GO" id="GO:0005737">
    <property type="term" value="C:cytoplasm"/>
    <property type="evidence" value="ECO:0007669"/>
    <property type="project" value="TreeGrafter"/>
</dbReference>
<dbReference type="SMART" id="SM00248">
    <property type="entry name" value="ANK"/>
    <property type="match status" value="10"/>
</dbReference>
<dbReference type="PROSITE" id="PS50088">
    <property type="entry name" value="ANK_REPEAT"/>
    <property type="match status" value="9"/>
</dbReference>
<feature type="repeat" description="ANK" evidence="3">
    <location>
        <begin position="340"/>
        <end position="372"/>
    </location>
</feature>
<evidence type="ECO:0000256" key="1">
    <source>
        <dbReference type="ARBA" id="ARBA00022737"/>
    </source>
</evidence>
<name>A0A2G9TUG6_TELCI</name>
<proteinExistence type="predicted"/>
<dbReference type="Pfam" id="PF12796">
    <property type="entry name" value="Ank_2"/>
    <property type="match status" value="4"/>
</dbReference>
<feature type="repeat" description="ANK" evidence="3">
    <location>
        <begin position="441"/>
        <end position="473"/>
    </location>
</feature>
<feature type="repeat" description="ANK" evidence="3">
    <location>
        <begin position="408"/>
        <end position="440"/>
    </location>
</feature>
<dbReference type="GO" id="GO:0045087">
    <property type="term" value="P:innate immune response"/>
    <property type="evidence" value="ECO:0007669"/>
    <property type="project" value="TreeGrafter"/>
</dbReference>
<evidence type="ECO:0000256" key="3">
    <source>
        <dbReference type="PROSITE-ProRule" id="PRU00023"/>
    </source>
</evidence>
<evidence type="ECO:0000313" key="5">
    <source>
        <dbReference type="Proteomes" id="UP000230423"/>
    </source>
</evidence>
<dbReference type="PRINTS" id="PR01415">
    <property type="entry name" value="ANKYRIN"/>
</dbReference>
<dbReference type="InterPro" id="IPR051631">
    <property type="entry name" value="Ankyrin-KH/SAM_domain"/>
</dbReference>
<feature type="repeat" description="ANK" evidence="3">
    <location>
        <begin position="204"/>
        <end position="236"/>
    </location>
</feature>
<dbReference type="EMBL" id="KZ354577">
    <property type="protein sequence ID" value="PIO60900.1"/>
    <property type="molecule type" value="Genomic_DNA"/>
</dbReference>
<dbReference type="InterPro" id="IPR002110">
    <property type="entry name" value="Ankyrin_rpt"/>
</dbReference>